<dbReference type="EMBL" id="CAAALY010038051">
    <property type="protein sequence ID" value="VEL18669.1"/>
    <property type="molecule type" value="Genomic_DNA"/>
</dbReference>
<name>A0A3S5CLN7_9PLAT</name>
<accession>A0A3S5CLN7</accession>
<sequence length="86" mass="9642">MVPVSLIRDASRRFLLRTGRVNVARSTRSARVVLKSGRESSTSDGRLIGPIPWEISKCTISTRPNLWLRSHFAHSHQPAKDTQSTC</sequence>
<dbReference type="AlphaFoldDB" id="A0A3S5CLN7"/>
<keyword evidence="2" id="KW-1185">Reference proteome</keyword>
<reference evidence="1" key="1">
    <citation type="submission" date="2018-11" db="EMBL/GenBank/DDBJ databases">
        <authorList>
            <consortium name="Pathogen Informatics"/>
        </authorList>
    </citation>
    <scope>NUCLEOTIDE SEQUENCE</scope>
</reference>
<gene>
    <name evidence="1" type="ORF">PXEA_LOCUS12109</name>
</gene>
<protein>
    <submittedName>
        <fullName evidence="1">Uncharacterized protein</fullName>
    </submittedName>
</protein>
<organism evidence="1 2">
    <name type="scientific">Protopolystoma xenopodis</name>
    <dbReference type="NCBI Taxonomy" id="117903"/>
    <lineage>
        <taxon>Eukaryota</taxon>
        <taxon>Metazoa</taxon>
        <taxon>Spiralia</taxon>
        <taxon>Lophotrochozoa</taxon>
        <taxon>Platyhelminthes</taxon>
        <taxon>Monogenea</taxon>
        <taxon>Polyopisthocotylea</taxon>
        <taxon>Polystomatidea</taxon>
        <taxon>Polystomatidae</taxon>
        <taxon>Protopolystoma</taxon>
    </lineage>
</organism>
<proteinExistence type="predicted"/>
<evidence type="ECO:0000313" key="1">
    <source>
        <dbReference type="EMBL" id="VEL18669.1"/>
    </source>
</evidence>
<comment type="caution">
    <text evidence="1">The sequence shown here is derived from an EMBL/GenBank/DDBJ whole genome shotgun (WGS) entry which is preliminary data.</text>
</comment>
<evidence type="ECO:0000313" key="2">
    <source>
        <dbReference type="Proteomes" id="UP000784294"/>
    </source>
</evidence>
<dbReference type="Proteomes" id="UP000784294">
    <property type="component" value="Unassembled WGS sequence"/>
</dbReference>